<evidence type="ECO:0000256" key="4">
    <source>
        <dbReference type="ARBA" id="ARBA00022617"/>
    </source>
</evidence>
<evidence type="ECO:0000313" key="11">
    <source>
        <dbReference type="EMBL" id="KAL0564462.1"/>
    </source>
</evidence>
<comment type="pathway">
    <text evidence="2">Secondary metabolite biosynthesis.</text>
</comment>
<name>A0ABR3ENJ1_9AGAR</name>
<keyword evidence="8 9" id="KW-0503">Monooxygenase</keyword>
<dbReference type="InterPro" id="IPR017972">
    <property type="entry name" value="Cyt_P450_CS"/>
</dbReference>
<feature type="signal peptide" evidence="10">
    <location>
        <begin position="1"/>
        <end position="24"/>
    </location>
</feature>
<keyword evidence="12" id="KW-1185">Reference proteome</keyword>
<dbReference type="Pfam" id="PF00067">
    <property type="entry name" value="p450"/>
    <property type="match status" value="1"/>
</dbReference>
<evidence type="ECO:0000256" key="3">
    <source>
        <dbReference type="ARBA" id="ARBA00010617"/>
    </source>
</evidence>
<accession>A0ABR3ENJ1</accession>
<organism evidence="11 12">
    <name type="scientific">Marasmius crinis-equi</name>
    <dbReference type="NCBI Taxonomy" id="585013"/>
    <lineage>
        <taxon>Eukaryota</taxon>
        <taxon>Fungi</taxon>
        <taxon>Dikarya</taxon>
        <taxon>Basidiomycota</taxon>
        <taxon>Agaricomycotina</taxon>
        <taxon>Agaricomycetes</taxon>
        <taxon>Agaricomycetidae</taxon>
        <taxon>Agaricales</taxon>
        <taxon>Marasmiineae</taxon>
        <taxon>Marasmiaceae</taxon>
        <taxon>Marasmius</taxon>
    </lineage>
</organism>
<dbReference type="EMBL" id="JBAHYK010002767">
    <property type="protein sequence ID" value="KAL0564462.1"/>
    <property type="molecule type" value="Genomic_DNA"/>
</dbReference>
<dbReference type="InterPro" id="IPR002401">
    <property type="entry name" value="Cyt_P450_E_grp-I"/>
</dbReference>
<dbReference type="InterPro" id="IPR036396">
    <property type="entry name" value="Cyt_P450_sf"/>
</dbReference>
<dbReference type="Gene3D" id="1.10.630.10">
    <property type="entry name" value="Cytochrome P450"/>
    <property type="match status" value="2"/>
</dbReference>
<dbReference type="PANTHER" id="PTHR46300:SF7">
    <property type="entry name" value="P450, PUTATIVE (EUROFUNG)-RELATED"/>
    <property type="match status" value="1"/>
</dbReference>
<evidence type="ECO:0000256" key="7">
    <source>
        <dbReference type="ARBA" id="ARBA00023004"/>
    </source>
</evidence>
<keyword evidence="5 9" id="KW-0479">Metal-binding</keyword>
<dbReference type="InterPro" id="IPR001128">
    <property type="entry name" value="Cyt_P450"/>
</dbReference>
<dbReference type="PANTHER" id="PTHR46300">
    <property type="entry name" value="P450, PUTATIVE (EUROFUNG)-RELATED-RELATED"/>
    <property type="match status" value="1"/>
</dbReference>
<feature type="chain" id="PRO_5046067049" description="Cytochrome P450" evidence="10">
    <location>
        <begin position="25"/>
        <end position="466"/>
    </location>
</feature>
<evidence type="ECO:0000256" key="2">
    <source>
        <dbReference type="ARBA" id="ARBA00005179"/>
    </source>
</evidence>
<evidence type="ECO:0008006" key="13">
    <source>
        <dbReference type="Google" id="ProtNLM"/>
    </source>
</evidence>
<dbReference type="PROSITE" id="PS00086">
    <property type="entry name" value="CYTOCHROME_P450"/>
    <property type="match status" value="1"/>
</dbReference>
<protein>
    <recommendedName>
        <fullName evidence="13">Cytochrome P450</fullName>
    </recommendedName>
</protein>
<keyword evidence="10" id="KW-0732">Signal</keyword>
<keyword evidence="6 9" id="KW-0560">Oxidoreductase</keyword>
<evidence type="ECO:0000256" key="10">
    <source>
        <dbReference type="SAM" id="SignalP"/>
    </source>
</evidence>
<keyword evidence="7 9" id="KW-0408">Iron</keyword>
<sequence length="466" mass="53068">MAISSVVLISIISLLCVLLRRKRANLGPYPPGPKPRLLIGNLLDVPKVKPWKTYKEWSKTYRMVNTKDLSDRMFAKQARIYSDRPYIPMLELSGWEIFDAGFMPYGDIWRKHRRLYQQSFRPDITREYLPIQSSKNAIFISNLHEDLANFMAHIRTSIRGSSDLAAVYGYNTTPTNDHFVDIAEESLRMLSEMYSPTAAIVNVFPILRHLPLFLPIFEFQRVAVKSLKLLREMQEAPFQYVKSGMRSGSGNSSLLARLLERNDTSRGDKDQELAIQGACATAYADRRRNRNFLPSHGDVSGSPKESSAELDNVFGIGFKPGYEERPNLPYIEAVFRETLRWSPVTPLGLYKASFEENVVDGFYIPKGATVISNIWAMSRDETIYHNPELFNPERFLKDDGTCISDDSMWVFGAGRRICPGRRFASATLWLAITSILVEFGVGKPKTLDGEEVRSLEDVNYSDGFLR</sequence>
<comment type="caution">
    <text evidence="11">The sequence shown here is derived from an EMBL/GenBank/DDBJ whole genome shotgun (WGS) entry which is preliminary data.</text>
</comment>
<comment type="similarity">
    <text evidence="3 9">Belongs to the cytochrome P450 family.</text>
</comment>
<dbReference type="Proteomes" id="UP001465976">
    <property type="component" value="Unassembled WGS sequence"/>
</dbReference>
<evidence type="ECO:0000256" key="5">
    <source>
        <dbReference type="ARBA" id="ARBA00022723"/>
    </source>
</evidence>
<proteinExistence type="inferred from homology"/>
<gene>
    <name evidence="11" type="ORF">V5O48_017583</name>
</gene>
<evidence type="ECO:0000256" key="9">
    <source>
        <dbReference type="RuleBase" id="RU000461"/>
    </source>
</evidence>
<dbReference type="SUPFAM" id="SSF48264">
    <property type="entry name" value="Cytochrome P450"/>
    <property type="match status" value="1"/>
</dbReference>
<dbReference type="InterPro" id="IPR050364">
    <property type="entry name" value="Cytochrome_P450_fung"/>
</dbReference>
<evidence type="ECO:0000256" key="6">
    <source>
        <dbReference type="ARBA" id="ARBA00023002"/>
    </source>
</evidence>
<comment type="cofactor">
    <cofactor evidence="1">
        <name>heme</name>
        <dbReference type="ChEBI" id="CHEBI:30413"/>
    </cofactor>
</comment>
<keyword evidence="4 9" id="KW-0349">Heme</keyword>
<reference evidence="11 12" key="1">
    <citation type="submission" date="2024-02" db="EMBL/GenBank/DDBJ databases">
        <title>A draft genome for the cacao thread blight pathogen Marasmius crinis-equi.</title>
        <authorList>
            <person name="Cohen S.P."/>
            <person name="Baruah I.K."/>
            <person name="Amoako-Attah I."/>
            <person name="Bukari Y."/>
            <person name="Meinhardt L.W."/>
            <person name="Bailey B.A."/>
        </authorList>
    </citation>
    <scope>NUCLEOTIDE SEQUENCE [LARGE SCALE GENOMIC DNA]</scope>
    <source>
        <strain evidence="11 12">GH-76</strain>
    </source>
</reference>
<evidence type="ECO:0000256" key="8">
    <source>
        <dbReference type="ARBA" id="ARBA00023033"/>
    </source>
</evidence>
<evidence type="ECO:0000313" key="12">
    <source>
        <dbReference type="Proteomes" id="UP001465976"/>
    </source>
</evidence>
<dbReference type="PRINTS" id="PR00463">
    <property type="entry name" value="EP450I"/>
</dbReference>
<evidence type="ECO:0000256" key="1">
    <source>
        <dbReference type="ARBA" id="ARBA00001971"/>
    </source>
</evidence>